<dbReference type="PANTHER" id="PTHR35604:SF2">
    <property type="entry name" value="TRANSPOSASE INSH FOR INSERTION SEQUENCE ELEMENT IS5A-RELATED"/>
    <property type="match status" value="1"/>
</dbReference>
<dbReference type="EMBL" id="PEBV01000039">
    <property type="protein sequence ID" value="PTQ51799.1"/>
    <property type="molecule type" value="Genomic_DNA"/>
</dbReference>
<dbReference type="AlphaFoldDB" id="A0A2T5G6K0"/>
<evidence type="ECO:0000256" key="1">
    <source>
        <dbReference type="SAM" id="MobiDB-lite"/>
    </source>
</evidence>
<dbReference type="PANTHER" id="PTHR35604">
    <property type="entry name" value="TRANSPOSASE INSH FOR INSERTION SEQUENCE ELEMENT IS5A-RELATED"/>
    <property type="match status" value="1"/>
</dbReference>
<dbReference type="InterPro" id="IPR002559">
    <property type="entry name" value="Transposase_11"/>
</dbReference>
<dbReference type="Pfam" id="PF01609">
    <property type="entry name" value="DDE_Tnp_1"/>
    <property type="match status" value="1"/>
</dbReference>
<dbReference type="Proteomes" id="UP000244180">
    <property type="component" value="Unassembled WGS sequence"/>
</dbReference>
<name>A0A2T5G6K0_HYDSH</name>
<feature type="domain" description="Transposase IS4-like" evidence="2">
    <location>
        <begin position="106"/>
        <end position="284"/>
    </location>
</feature>
<accession>A0A2T5G6K0</accession>
<dbReference type="GO" id="GO:0004803">
    <property type="term" value="F:transposase activity"/>
    <property type="evidence" value="ECO:0007669"/>
    <property type="project" value="InterPro"/>
</dbReference>
<dbReference type="GO" id="GO:0006313">
    <property type="term" value="P:DNA transposition"/>
    <property type="evidence" value="ECO:0007669"/>
    <property type="project" value="InterPro"/>
</dbReference>
<organism evidence="3 4">
    <name type="scientific">Hydrogenibacillus schlegelii</name>
    <name type="common">Bacillus schlegelii</name>
    <dbReference type="NCBI Taxonomy" id="1484"/>
    <lineage>
        <taxon>Bacteria</taxon>
        <taxon>Bacillati</taxon>
        <taxon>Bacillota</taxon>
        <taxon>Bacilli</taxon>
        <taxon>Bacillales</taxon>
        <taxon>Bacillales Family X. Incertae Sedis</taxon>
        <taxon>Hydrogenibacillus</taxon>
    </lineage>
</organism>
<dbReference type="RefSeq" id="WP_273000602.1">
    <property type="nucleotide sequence ID" value="NZ_PEBV01000039.1"/>
</dbReference>
<protein>
    <submittedName>
        <fullName evidence="3">Mobile element protein</fullName>
    </submittedName>
</protein>
<comment type="caution">
    <text evidence="3">The sequence shown here is derived from an EMBL/GenBank/DDBJ whole genome shotgun (WGS) entry which is preliminary data.</text>
</comment>
<reference evidence="3 4" key="1">
    <citation type="submission" date="2017-08" db="EMBL/GenBank/DDBJ databases">
        <title>Burning lignite coal seam in the remote Altai Mountains harbors a hydrogen-driven thermophilic microbial community.</title>
        <authorList>
            <person name="Kadnikov V.V."/>
            <person name="Mardanov A.V."/>
            <person name="Ivasenko D."/>
            <person name="Beletsky A.V."/>
            <person name="Karnachuk O.V."/>
            <person name="Ravin N.V."/>
        </authorList>
    </citation>
    <scope>NUCLEOTIDE SEQUENCE [LARGE SCALE GENOMIC DNA]</scope>
    <source>
        <strain evidence="3">AL33</strain>
    </source>
</reference>
<proteinExistence type="predicted"/>
<feature type="compositionally biased region" description="Basic and acidic residues" evidence="1">
    <location>
        <begin position="79"/>
        <end position="103"/>
    </location>
</feature>
<evidence type="ECO:0000313" key="4">
    <source>
        <dbReference type="Proteomes" id="UP000244180"/>
    </source>
</evidence>
<evidence type="ECO:0000259" key="2">
    <source>
        <dbReference type="Pfam" id="PF01609"/>
    </source>
</evidence>
<evidence type="ECO:0000313" key="3">
    <source>
        <dbReference type="EMBL" id="PTQ51799.1"/>
    </source>
</evidence>
<feature type="compositionally biased region" description="Low complexity" evidence="1">
    <location>
        <begin position="61"/>
        <end position="75"/>
    </location>
</feature>
<feature type="region of interest" description="Disordered" evidence="1">
    <location>
        <begin position="30"/>
        <end position="106"/>
    </location>
</feature>
<sequence length="338" mass="38162">MDGTLVRANASIHSLKPITPAPVESLDAYLARLEEEDRSFSDGGDEDDSSPSDPHPPDPGPNLSSPGSPSASSGRPPKKPGDFRGERFSNRTHRSITDPDARLYRKSSGQEAHLRYLIHHTVDTRSSVILRTQAKIITGTAEREAATCALLDIRREHPSLRIQSVSGDGGYADTETLDRLLKMDVVPLIPVRSLQKEALPGWRRAVRDPEKARKRWSKIKAVLVRNKVRRLNNQPHYRAIRKRRVVIERLFAEGKAQHGLSRARSRGLEAMQEQAILTAVVQNLKRLSRYVRKRPQTGSSVCLKPAYERLTREVAAFLTVLFVLTSHFVRRRWSIQWT</sequence>
<dbReference type="GO" id="GO:0003677">
    <property type="term" value="F:DNA binding"/>
    <property type="evidence" value="ECO:0007669"/>
    <property type="project" value="InterPro"/>
</dbReference>
<gene>
    <name evidence="3" type="ORF">HSCHL_1172</name>
</gene>